<protein>
    <submittedName>
        <fullName evidence="14">Site-2 protease family protein</fullName>
    </submittedName>
</protein>
<dbReference type="PANTHER" id="PTHR39188">
    <property type="entry name" value="MEMBRANE-ASSOCIATED ZINC METALLOPROTEASE M50B"/>
    <property type="match status" value="1"/>
</dbReference>
<evidence type="ECO:0000256" key="11">
    <source>
        <dbReference type="ARBA" id="ARBA00023136"/>
    </source>
</evidence>
<keyword evidence="5 12" id="KW-0812">Transmembrane</keyword>
<keyword evidence="7" id="KW-0378">Hydrolase</keyword>
<evidence type="ECO:0000256" key="6">
    <source>
        <dbReference type="ARBA" id="ARBA00022723"/>
    </source>
</evidence>
<feature type="transmembrane region" description="Helical" evidence="12">
    <location>
        <begin position="199"/>
        <end position="226"/>
    </location>
</feature>
<dbReference type="GO" id="GO:0006508">
    <property type="term" value="P:proteolysis"/>
    <property type="evidence" value="ECO:0007669"/>
    <property type="project" value="UniProtKB-KW"/>
</dbReference>
<feature type="transmembrane region" description="Helical" evidence="12">
    <location>
        <begin position="48"/>
        <end position="66"/>
    </location>
</feature>
<comment type="similarity">
    <text evidence="3">Belongs to the peptidase M50B family.</text>
</comment>
<evidence type="ECO:0000256" key="5">
    <source>
        <dbReference type="ARBA" id="ARBA00022692"/>
    </source>
</evidence>
<keyword evidence="10" id="KW-0482">Metalloprotease</keyword>
<sequence>MKRTFTLGTVRGIPVGLHWSVLLIMVLIAEILARSVLPAADPGASADARWAVAAATSALFVLSLAAHEFAHALVARRHGVRVGSITLWVLGGIAELDDDPPTARADLHIAGVGPLTSAAAAAVFAAAWTAGSALGAPIIVTASLSWLAATNALIALFNLLPGAPLDGGRVLRALLWRRQGDRAGATRTAQHAGLTLGRVMIGAGLLTLLVNWFSGLWLAVVGWFILSSARAEERWTDLRQAARGLRVADIMTPDPDHGWS</sequence>
<feature type="transmembrane region" description="Helical" evidence="12">
    <location>
        <begin position="78"/>
        <end position="96"/>
    </location>
</feature>
<proteinExistence type="inferred from homology"/>
<feature type="transmembrane region" description="Helical" evidence="12">
    <location>
        <begin position="12"/>
        <end position="36"/>
    </location>
</feature>
<evidence type="ECO:0000313" key="14">
    <source>
        <dbReference type="EMBL" id="MFA1542644.1"/>
    </source>
</evidence>
<dbReference type="EMBL" id="JAXCEI010000013">
    <property type="protein sequence ID" value="MFA1542644.1"/>
    <property type="molecule type" value="Genomic_DNA"/>
</dbReference>
<reference evidence="14 15" key="1">
    <citation type="submission" date="2023-11" db="EMBL/GenBank/DDBJ databases">
        <title>Actinomadura monticuli sp. nov., isolated from volcanic ash.</title>
        <authorList>
            <person name="Lee S.D."/>
            <person name="Yang H."/>
            <person name="Kim I.S."/>
        </authorList>
    </citation>
    <scope>NUCLEOTIDE SEQUENCE [LARGE SCALE GENOMIC DNA]</scope>
    <source>
        <strain evidence="14 15">DLS-62</strain>
    </source>
</reference>
<comment type="caution">
    <text evidence="14">The sequence shown here is derived from an EMBL/GenBank/DDBJ whole genome shotgun (WGS) entry which is preliminary data.</text>
</comment>
<organism evidence="14 15">
    <name type="scientific">Actinomadura monticuli</name>
    <dbReference type="NCBI Taxonomy" id="3097367"/>
    <lineage>
        <taxon>Bacteria</taxon>
        <taxon>Bacillati</taxon>
        <taxon>Actinomycetota</taxon>
        <taxon>Actinomycetes</taxon>
        <taxon>Streptosporangiales</taxon>
        <taxon>Thermomonosporaceae</taxon>
        <taxon>Actinomadura</taxon>
    </lineage>
</organism>
<evidence type="ECO:0000313" key="15">
    <source>
        <dbReference type="Proteomes" id="UP001569963"/>
    </source>
</evidence>
<keyword evidence="4 14" id="KW-0645">Protease</keyword>
<evidence type="ECO:0000256" key="7">
    <source>
        <dbReference type="ARBA" id="ARBA00022801"/>
    </source>
</evidence>
<feature type="domain" description="Peptidase M50" evidence="13">
    <location>
        <begin position="57"/>
        <end position="128"/>
    </location>
</feature>
<comment type="subcellular location">
    <subcellularLocation>
        <location evidence="2">Membrane</location>
        <topology evidence="2">Multi-pass membrane protein</topology>
    </subcellularLocation>
</comment>
<keyword evidence="15" id="KW-1185">Reference proteome</keyword>
<evidence type="ECO:0000256" key="3">
    <source>
        <dbReference type="ARBA" id="ARBA00007931"/>
    </source>
</evidence>
<dbReference type="InterPro" id="IPR008915">
    <property type="entry name" value="Peptidase_M50"/>
</dbReference>
<evidence type="ECO:0000256" key="12">
    <source>
        <dbReference type="SAM" id="Phobius"/>
    </source>
</evidence>
<dbReference type="CDD" id="cd06164">
    <property type="entry name" value="S2P-M50_SpoIVFB_CBS"/>
    <property type="match status" value="1"/>
</dbReference>
<feature type="transmembrane region" description="Helical" evidence="12">
    <location>
        <begin position="138"/>
        <end position="160"/>
    </location>
</feature>
<evidence type="ECO:0000256" key="2">
    <source>
        <dbReference type="ARBA" id="ARBA00004141"/>
    </source>
</evidence>
<keyword evidence="9 12" id="KW-1133">Transmembrane helix</keyword>
<gene>
    <name evidence="14" type="ORF">SM611_27225</name>
</gene>
<name>A0ABV4QJA6_9ACTN</name>
<keyword evidence="8" id="KW-0862">Zinc</keyword>
<feature type="transmembrane region" description="Helical" evidence="12">
    <location>
        <begin position="108"/>
        <end position="131"/>
    </location>
</feature>
<evidence type="ECO:0000256" key="4">
    <source>
        <dbReference type="ARBA" id="ARBA00022670"/>
    </source>
</evidence>
<dbReference type="PANTHER" id="PTHR39188:SF3">
    <property type="entry name" value="STAGE IV SPORULATION PROTEIN FB"/>
    <property type="match status" value="1"/>
</dbReference>
<comment type="cofactor">
    <cofactor evidence="1">
        <name>Zn(2+)</name>
        <dbReference type="ChEBI" id="CHEBI:29105"/>
    </cofactor>
</comment>
<keyword evidence="6" id="KW-0479">Metal-binding</keyword>
<evidence type="ECO:0000256" key="10">
    <source>
        <dbReference type="ARBA" id="ARBA00023049"/>
    </source>
</evidence>
<evidence type="ECO:0000259" key="13">
    <source>
        <dbReference type="Pfam" id="PF02163"/>
    </source>
</evidence>
<dbReference type="Proteomes" id="UP001569963">
    <property type="component" value="Unassembled WGS sequence"/>
</dbReference>
<dbReference type="GO" id="GO:0008233">
    <property type="term" value="F:peptidase activity"/>
    <property type="evidence" value="ECO:0007669"/>
    <property type="project" value="UniProtKB-KW"/>
</dbReference>
<evidence type="ECO:0000256" key="9">
    <source>
        <dbReference type="ARBA" id="ARBA00022989"/>
    </source>
</evidence>
<evidence type="ECO:0000256" key="8">
    <source>
        <dbReference type="ARBA" id="ARBA00022833"/>
    </source>
</evidence>
<dbReference type="Pfam" id="PF02163">
    <property type="entry name" value="Peptidase_M50"/>
    <property type="match status" value="2"/>
</dbReference>
<evidence type="ECO:0000256" key="1">
    <source>
        <dbReference type="ARBA" id="ARBA00001947"/>
    </source>
</evidence>
<keyword evidence="11 12" id="KW-0472">Membrane</keyword>
<dbReference type="RefSeq" id="WP_371952975.1">
    <property type="nucleotide sequence ID" value="NZ_JAXCEI010000013.1"/>
</dbReference>
<accession>A0ABV4QJA6</accession>
<feature type="domain" description="Peptidase M50" evidence="13">
    <location>
        <begin position="139"/>
        <end position="182"/>
    </location>
</feature>